<sequence length="336" mass="35301">MRAWSLTDGTSDFEDSCLAVVESVADRVERRRVSPRALWRFLPRWAPIDPREAPERGAGPIAPRSGDPWPELIVAAGARSARYLARAKKASEGRSLAVFLGSGAPSNADLVVTLDHEVPGPTGSLSVAVPPHRIDPVRLLAARGGPPPVTRAGTGPLIGVLIGEGPGRRGMTAEDLARLAAGLARARSDGATIAIRAPRTVGKDALVALRAVAHYIWDGEGPDPKLALMAHADALVTAATSARIVSESLAAGTVVHAFVPTTAPTSVCSLVSSLARRGHLQPFTGMVECGRAPVLDSTREIARAIDAMISTRAVLRPGAEMRAPRRQRETNGPTSR</sequence>
<dbReference type="Pfam" id="PF06258">
    <property type="entry name" value="Mito_fiss_Elm1"/>
    <property type="match status" value="1"/>
</dbReference>
<evidence type="ECO:0000256" key="1">
    <source>
        <dbReference type="SAM" id="MobiDB-lite"/>
    </source>
</evidence>
<comment type="caution">
    <text evidence="2">The sequence shown here is derived from an EMBL/GenBank/DDBJ whole genome shotgun (WGS) entry which is preliminary data.</text>
</comment>
<evidence type="ECO:0000313" key="3">
    <source>
        <dbReference type="Proteomes" id="UP000291613"/>
    </source>
</evidence>
<dbReference type="Proteomes" id="UP000291613">
    <property type="component" value="Unassembled WGS sequence"/>
</dbReference>
<dbReference type="OrthoDB" id="272235at2"/>
<organism evidence="2 3">
    <name type="scientific">Hansschlegelia quercus</name>
    <dbReference type="NCBI Taxonomy" id="2528245"/>
    <lineage>
        <taxon>Bacteria</taxon>
        <taxon>Pseudomonadati</taxon>
        <taxon>Pseudomonadota</taxon>
        <taxon>Alphaproteobacteria</taxon>
        <taxon>Hyphomicrobiales</taxon>
        <taxon>Methylopilaceae</taxon>
        <taxon>Hansschlegelia</taxon>
    </lineage>
</organism>
<dbReference type="RefSeq" id="WP_131001083.1">
    <property type="nucleotide sequence ID" value="NZ_JBHSZR010000002.1"/>
</dbReference>
<name>A0A4Q9GRT2_9HYPH</name>
<gene>
    <name evidence="2" type="ORF">EYR15_01320</name>
</gene>
<proteinExistence type="predicted"/>
<feature type="region of interest" description="Disordered" evidence="1">
    <location>
        <begin position="317"/>
        <end position="336"/>
    </location>
</feature>
<dbReference type="AlphaFoldDB" id="A0A4Q9GRT2"/>
<dbReference type="EMBL" id="SIUB01000001">
    <property type="protein sequence ID" value="TBN54830.1"/>
    <property type="molecule type" value="Genomic_DNA"/>
</dbReference>
<keyword evidence="3" id="KW-1185">Reference proteome</keyword>
<protein>
    <submittedName>
        <fullName evidence="2">Nucleoside-diphosphate sugar epimerase</fullName>
    </submittedName>
</protein>
<reference evidence="2 3" key="1">
    <citation type="submission" date="2019-02" db="EMBL/GenBank/DDBJ databases">
        <title>Hansschlegelia quercus sp. nov., a novel methylotrophic bacterium from buds of oak (Quercus robur L.).</title>
        <authorList>
            <person name="Agafonova N.V."/>
            <person name="Kaparullina E.N."/>
            <person name="Grouzdev D.S."/>
            <person name="Doronina N.V."/>
        </authorList>
    </citation>
    <scope>NUCLEOTIDE SEQUENCE [LARGE SCALE GENOMIC DNA]</scope>
    <source>
        <strain evidence="2 3">Dub</strain>
    </source>
</reference>
<evidence type="ECO:0000313" key="2">
    <source>
        <dbReference type="EMBL" id="TBN54830.1"/>
    </source>
</evidence>
<accession>A0A4Q9GRT2</accession>
<dbReference type="InterPro" id="IPR009367">
    <property type="entry name" value="Elm1-like"/>
</dbReference>